<feature type="transmembrane region" description="Helical" evidence="8">
    <location>
        <begin position="158"/>
        <end position="178"/>
    </location>
</feature>
<proteinExistence type="inferred from homology"/>
<feature type="transmembrane region" description="Helical" evidence="8">
    <location>
        <begin position="270"/>
        <end position="291"/>
    </location>
</feature>
<evidence type="ECO:0000313" key="10">
    <source>
        <dbReference type="EMBL" id="GGX92058.1"/>
    </source>
</evidence>
<keyword evidence="3" id="KW-0813">Transport</keyword>
<feature type="transmembrane region" description="Helical" evidence="8">
    <location>
        <begin position="325"/>
        <end position="349"/>
    </location>
</feature>
<keyword evidence="6 8" id="KW-1133">Transmembrane helix</keyword>
<keyword evidence="11" id="KW-1185">Reference proteome</keyword>
<dbReference type="PANTHER" id="PTHR43271:SF1">
    <property type="entry name" value="INNER MEMBRANE TRANSPORT PROTEIN YNFM"/>
    <property type="match status" value="1"/>
</dbReference>
<dbReference type="InterPro" id="IPR020846">
    <property type="entry name" value="MFS_dom"/>
</dbReference>
<dbReference type="Pfam" id="PF07690">
    <property type="entry name" value="MFS_1"/>
    <property type="match status" value="1"/>
</dbReference>
<dbReference type="SUPFAM" id="SSF103473">
    <property type="entry name" value="MFS general substrate transporter"/>
    <property type="match status" value="1"/>
</dbReference>
<comment type="subcellular location">
    <subcellularLocation>
        <location evidence="1">Cell membrane</location>
        <topology evidence="1">Multi-pass membrane protein</topology>
    </subcellularLocation>
</comment>
<feature type="transmembrane region" description="Helical" evidence="8">
    <location>
        <begin position="99"/>
        <end position="117"/>
    </location>
</feature>
<dbReference type="EMBL" id="BMYW01000006">
    <property type="protein sequence ID" value="GGX92058.1"/>
    <property type="molecule type" value="Genomic_DNA"/>
</dbReference>
<dbReference type="CDD" id="cd17324">
    <property type="entry name" value="MFS_NepI_like"/>
    <property type="match status" value="1"/>
</dbReference>
<gene>
    <name evidence="10" type="ORF">GCM10011290_19720</name>
</gene>
<dbReference type="PANTHER" id="PTHR43271">
    <property type="entry name" value="BLL2771 PROTEIN"/>
    <property type="match status" value="1"/>
</dbReference>
<feature type="transmembrane region" description="Helical" evidence="8">
    <location>
        <begin position="387"/>
        <end position="408"/>
    </location>
</feature>
<comment type="caution">
    <text evidence="10">The sequence shown here is derived from an EMBL/GenBank/DDBJ whole genome shotgun (WGS) entry which is preliminary data.</text>
</comment>
<evidence type="ECO:0000256" key="1">
    <source>
        <dbReference type="ARBA" id="ARBA00004651"/>
    </source>
</evidence>
<dbReference type="InterPro" id="IPR036259">
    <property type="entry name" value="MFS_trans_sf"/>
</dbReference>
<dbReference type="RefSeq" id="WP_189373971.1">
    <property type="nucleotide sequence ID" value="NZ_BMYW01000006.1"/>
</dbReference>
<protein>
    <submittedName>
        <fullName evidence="10">MFS transporter</fullName>
    </submittedName>
</protein>
<dbReference type="PROSITE" id="PS00216">
    <property type="entry name" value="SUGAR_TRANSPORT_1"/>
    <property type="match status" value="1"/>
</dbReference>
<keyword evidence="7 8" id="KW-0472">Membrane</keyword>
<evidence type="ECO:0000256" key="3">
    <source>
        <dbReference type="ARBA" id="ARBA00022448"/>
    </source>
</evidence>
<evidence type="ECO:0000256" key="8">
    <source>
        <dbReference type="SAM" id="Phobius"/>
    </source>
</evidence>
<feature type="transmembrane region" description="Helical" evidence="8">
    <location>
        <begin position="303"/>
        <end position="319"/>
    </location>
</feature>
<comment type="similarity">
    <text evidence="2">Belongs to the major facilitator superfamily.</text>
</comment>
<evidence type="ECO:0000313" key="11">
    <source>
        <dbReference type="Proteomes" id="UP000600877"/>
    </source>
</evidence>
<feature type="transmembrane region" description="Helical" evidence="8">
    <location>
        <begin position="36"/>
        <end position="53"/>
    </location>
</feature>
<evidence type="ECO:0000256" key="5">
    <source>
        <dbReference type="ARBA" id="ARBA00022692"/>
    </source>
</evidence>
<feature type="transmembrane region" description="Helical" evidence="8">
    <location>
        <begin position="361"/>
        <end position="381"/>
    </location>
</feature>
<sequence length="417" mass="43740">MTSYCAPLSSPCPAPPATPVSGKLVAGSAAYRRTGWALFCAGFATFAMLYGVQPLLPLFSAEFGTGAARASTVLSAGTLSMALMLIPASLLADRLGRKPLMVAALLVGALLTLAATLTQGFGALVWSRAAFGMVLAGLPAVAMAYLSEEVEAGSLGKALGLYIAGNALGGMSGRYLAALLADVAGWRLALAVLGGLGLLAAALVWRQLPASRHFQPSRGNLAQLWHNGRRHFADAGLPWLFLSAFLLMGCFVSLYNYLGYRLLQAPFGLSQSQIGLVFLLYVVGIWSSAWAGTLADRLGRRNVLWLMIMVMAAGLLLTLPQQLWLVVGGVALFTFGFFGAHSVASSWVGRRALQARALASACYLTAYYAGSSVMGTLSGVLWESHRWPGVAACLGLLLLAALAIALHLRRLPPLPGA</sequence>
<evidence type="ECO:0000256" key="4">
    <source>
        <dbReference type="ARBA" id="ARBA00022475"/>
    </source>
</evidence>
<keyword evidence="4" id="KW-1003">Cell membrane</keyword>
<evidence type="ECO:0000256" key="7">
    <source>
        <dbReference type="ARBA" id="ARBA00023136"/>
    </source>
</evidence>
<name>A0ABQ2YQK5_9NEIS</name>
<organism evidence="10 11">
    <name type="scientific">Vogesella alkaliphila</name>
    <dbReference type="NCBI Taxonomy" id="1193621"/>
    <lineage>
        <taxon>Bacteria</taxon>
        <taxon>Pseudomonadati</taxon>
        <taxon>Pseudomonadota</taxon>
        <taxon>Betaproteobacteria</taxon>
        <taxon>Neisseriales</taxon>
        <taxon>Chromobacteriaceae</taxon>
        <taxon>Vogesella</taxon>
    </lineage>
</organism>
<dbReference type="PROSITE" id="PS50850">
    <property type="entry name" value="MFS"/>
    <property type="match status" value="1"/>
</dbReference>
<feature type="domain" description="Major facilitator superfamily (MFS) profile" evidence="9">
    <location>
        <begin position="30"/>
        <end position="412"/>
    </location>
</feature>
<reference evidence="11" key="1">
    <citation type="journal article" date="2019" name="Int. J. Syst. Evol. Microbiol.">
        <title>The Global Catalogue of Microorganisms (GCM) 10K type strain sequencing project: providing services to taxonomists for standard genome sequencing and annotation.</title>
        <authorList>
            <consortium name="The Broad Institute Genomics Platform"/>
            <consortium name="The Broad Institute Genome Sequencing Center for Infectious Disease"/>
            <person name="Wu L."/>
            <person name="Ma J."/>
        </authorList>
    </citation>
    <scope>NUCLEOTIDE SEQUENCE [LARGE SCALE GENOMIC DNA]</scope>
    <source>
        <strain evidence="11">KCTC 32041</strain>
    </source>
</reference>
<feature type="transmembrane region" description="Helical" evidence="8">
    <location>
        <begin position="123"/>
        <end position="146"/>
    </location>
</feature>
<evidence type="ECO:0000256" key="6">
    <source>
        <dbReference type="ARBA" id="ARBA00022989"/>
    </source>
</evidence>
<dbReference type="InterPro" id="IPR011701">
    <property type="entry name" value="MFS"/>
</dbReference>
<accession>A0ABQ2YQK5</accession>
<feature type="transmembrane region" description="Helical" evidence="8">
    <location>
        <begin position="239"/>
        <end position="258"/>
    </location>
</feature>
<feature type="transmembrane region" description="Helical" evidence="8">
    <location>
        <begin position="73"/>
        <end position="92"/>
    </location>
</feature>
<evidence type="ECO:0000259" key="9">
    <source>
        <dbReference type="PROSITE" id="PS50850"/>
    </source>
</evidence>
<dbReference type="Proteomes" id="UP000600877">
    <property type="component" value="Unassembled WGS sequence"/>
</dbReference>
<dbReference type="Gene3D" id="1.20.1250.20">
    <property type="entry name" value="MFS general substrate transporter like domains"/>
    <property type="match status" value="1"/>
</dbReference>
<feature type="transmembrane region" description="Helical" evidence="8">
    <location>
        <begin position="184"/>
        <end position="205"/>
    </location>
</feature>
<keyword evidence="5 8" id="KW-0812">Transmembrane</keyword>
<evidence type="ECO:0000256" key="2">
    <source>
        <dbReference type="ARBA" id="ARBA00008335"/>
    </source>
</evidence>
<dbReference type="InterPro" id="IPR005829">
    <property type="entry name" value="Sugar_transporter_CS"/>
</dbReference>